<dbReference type="EMBL" id="LNQE01001266">
    <property type="protein sequence ID" value="KUG19668.1"/>
    <property type="molecule type" value="Genomic_DNA"/>
</dbReference>
<sequence>MSDVVTTAKRTGGSAAPGRLADQMTAITRTAATAVQMEIRFLGCISSLRRIAHG</sequence>
<organism evidence="1">
    <name type="scientific">hydrocarbon metagenome</name>
    <dbReference type="NCBI Taxonomy" id="938273"/>
    <lineage>
        <taxon>unclassified sequences</taxon>
        <taxon>metagenomes</taxon>
        <taxon>ecological metagenomes</taxon>
    </lineage>
</organism>
<evidence type="ECO:0000313" key="1">
    <source>
        <dbReference type="EMBL" id="KUG19668.1"/>
    </source>
</evidence>
<comment type="caution">
    <text evidence="1">The sequence shown here is derived from an EMBL/GenBank/DDBJ whole genome shotgun (WGS) entry which is preliminary data.</text>
</comment>
<gene>
    <name evidence="1" type="ORF">ASZ90_010608</name>
</gene>
<protein>
    <submittedName>
        <fullName evidence="1">Uncharacterized protein</fullName>
    </submittedName>
</protein>
<proteinExistence type="predicted"/>
<name>A0A0W8FFN2_9ZZZZ</name>
<dbReference type="AlphaFoldDB" id="A0A0W8FFN2"/>
<reference evidence="1" key="1">
    <citation type="journal article" date="2015" name="Proc. Natl. Acad. Sci. U.S.A.">
        <title>Networks of energetic and metabolic interactions define dynamics in microbial communities.</title>
        <authorList>
            <person name="Embree M."/>
            <person name="Liu J.K."/>
            <person name="Al-Bassam M.M."/>
            <person name="Zengler K."/>
        </authorList>
    </citation>
    <scope>NUCLEOTIDE SEQUENCE</scope>
</reference>
<accession>A0A0W8FFN2</accession>